<comment type="caution">
    <text evidence="1">The sequence shown here is derived from an EMBL/GenBank/DDBJ whole genome shotgun (WGS) entry which is preliminary data.</text>
</comment>
<keyword evidence="1" id="KW-0808">Transferase</keyword>
<dbReference type="PANTHER" id="PTHR10285">
    <property type="entry name" value="URIDINE KINASE"/>
    <property type="match status" value="1"/>
</dbReference>
<name>A0ABT8GEG9_9MICO</name>
<dbReference type="EMBL" id="JAUHQA010000001">
    <property type="protein sequence ID" value="MDN4479739.1"/>
    <property type="molecule type" value="Genomic_DNA"/>
</dbReference>
<keyword evidence="2" id="KW-1185">Reference proteome</keyword>
<accession>A0ABT8GEG9</accession>
<dbReference type="RefSeq" id="WP_301140935.1">
    <property type="nucleotide sequence ID" value="NZ_JAUHQA010000001.1"/>
</dbReference>
<evidence type="ECO:0000313" key="2">
    <source>
        <dbReference type="Proteomes" id="UP001172708"/>
    </source>
</evidence>
<gene>
    <name evidence="1" type="ORF">QQX02_02200</name>
</gene>
<dbReference type="Gene3D" id="3.40.50.300">
    <property type="entry name" value="P-loop containing nucleotide triphosphate hydrolases"/>
    <property type="match status" value="2"/>
</dbReference>
<proteinExistence type="predicted"/>
<dbReference type="SUPFAM" id="SSF52540">
    <property type="entry name" value="P-loop containing nucleoside triphosphate hydrolases"/>
    <property type="match status" value="1"/>
</dbReference>
<reference evidence="1" key="1">
    <citation type="submission" date="2023-06" db="EMBL/GenBank/DDBJ databases">
        <title>Egi l300058.</title>
        <authorList>
            <person name="Gao L."/>
            <person name="Fang B.-Z."/>
            <person name="Li W.-J."/>
        </authorList>
    </citation>
    <scope>NUCLEOTIDE SEQUENCE</scope>
    <source>
        <strain evidence="1">EGI L300058</strain>
    </source>
</reference>
<dbReference type="Proteomes" id="UP001172708">
    <property type="component" value="Unassembled WGS sequence"/>
</dbReference>
<dbReference type="InterPro" id="IPR027417">
    <property type="entry name" value="P-loop_NTPase"/>
</dbReference>
<keyword evidence="1" id="KW-0418">Kinase</keyword>
<dbReference type="NCBIfam" id="NF006743">
    <property type="entry name" value="PRK09270.1-2"/>
    <property type="match status" value="1"/>
</dbReference>
<protein>
    <submittedName>
        <fullName evidence="1">Nucleoside/nucleotide kinase family protein</fullName>
    </submittedName>
</protein>
<sequence>MTSVEPLVARARSLVANAGGGRVVLGIVGAPGSGKSTLADAVAAGVGAADAVVVPMDGFHLAHTELERLDRVSRKGAPDTFDAAGFVALLRRIVARDEDVVYAPEYRRDLRNGVAGAIPVPRDVPLVIVEGNYLLLDSPPWDQVAGLLAESWFVEIDEAARLERLIARHVAFGRTPEAARAHALGSDQRNAELIAASAHRADLRVAPSPTVDR</sequence>
<organism evidence="1 2">
    <name type="scientific">Demequina muriae</name>
    <dbReference type="NCBI Taxonomy" id="3051664"/>
    <lineage>
        <taxon>Bacteria</taxon>
        <taxon>Bacillati</taxon>
        <taxon>Actinomycetota</taxon>
        <taxon>Actinomycetes</taxon>
        <taxon>Micrococcales</taxon>
        <taxon>Demequinaceae</taxon>
        <taxon>Demequina</taxon>
    </lineage>
</organism>
<evidence type="ECO:0000313" key="1">
    <source>
        <dbReference type="EMBL" id="MDN4479739.1"/>
    </source>
</evidence>
<dbReference type="GO" id="GO:0016301">
    <property type="term" value="F:kinase activity"/>
    <property type="evidence" value="ECO:0007669"/>
    <property type="project" value="UniProtKB-KW"/>
</dbReference>